<evidence type="ECO:0000313" key="3">
    <source>
        <dbReference type="Proteomes" id="UP001589647"/>
    </source>
</evidence>
<dbReference type="EMBL" id="JBHMEI010000040">
    <property type="protein sequence ID" value="MFB9206826.1"/>
    <property type="molecule type" value="Genomic_DNA"/>
</dbReference>
<dbReference type="PANTHER" id="PTHR36933">
    <property type="entry name" value="SLL0788 PROTEIN"/>
    <property type="match status" value="1"/>
</dbReference>
<reference evidence="2 3" key="1">
    <citation type="submission" date="2024-09" db="EMBL/GenBank/DDBJ databases">
        <authorList>
            <person name="Sun Q."/>
            <person name="Mori K."/>
        </authorList>
    </citation>
    <scope>NUCLEOTIDE SEQUENCE [LARGE SCALE GENOMIC DNA]</scope>
    <source>
        <strain evidence="2 3">CCM 3426</strain>
    </source>
</reference>
<dbReference type="InterPro" id="IPR012347">
    <property type="entry name" value="Ferritin-like"/>
</dbReference>
<dbReference type="Proteomes" id="UP001589647">
    <property type="component" value="Unassembled WGS sequence"/>
</dbReference>
<feature type="domain" description="DUF305" evidence="1">
    <location>
        <begin position="43"/>
        <end position="211"/>
    </location>
</feature>
<gene>
    <name evidence="2" type="ORF">ACFFV7_36945</name>
</gene>
<proteinExistence type="predicted"/>
<evidence type="ECO:0000313" key="2">
    <source>
        <dbReference type="EMBL" id="MFB9206826.1"/>
    </source>
</evidence>
<sequence length="224" mass="24137">MRFPAVLWRRGVLVAVIAVLTLAVSGLGVRLWSAGPPGDESLEAGFARDMQAHHAQAVQMALIVRDRTGDREVRTLAYDIATTQQQQIGQMYAWLDVWGLPQASVEPRMAWMRQGHQNMPGMGQGSAQMSGMGQGSVQMPGMATREQLKQLEQASGKEAEILFLRLMIPHHQGGVQMAQAAQGSGQPQVRRMAGSILAAQKAEIELMRGMLAARGAAESPSPSG</sequence>
<accession>A0ABV5IQJ4</accession>
<dbReference type="RefSeq" id="WP_189653417.1">
    <property type="nucleotide sequence ID" value="NZ_BMRC01000040.1"/>
</dbReference>
<organism evidence="2 3">
    <name type="scientific">Nonomuraea spiralis</name>
    <dbReference type="NCBI Taxonomy" id="46182"/>
    <lineage>
        <taxon>Bacteria</taxon>
        <taxon>Bacillati</taxon>
        <taxon>Actinomycetota</taxon>
        <taxon>Actinomycetes</taxon>
        <taxon>Streptosporangiales</taxon>
        <taxon>Streptosporangiaceae</taxon>
        <taxon>Nonomuraea</taxon>
    </lineage>
</organism>
<keyword evidence="3" id="KW-1185">Reference proteome</keyword>
<dbReference type="PANTHER" id="PTHR36933:SF1">
    <property type="entry name" value="SLL0788 PROTEIN"/>
    <property type="match status" value="1"/>
</dbReference>
<protein>
    <submittedName>
        <fullName evidence="2">DUF305 domain-containing protein</fullName>
    </submittedName>
</protein>
<name>A0ABV5IQJ4_9ACTN</name>
<dbReference type="InterPro" id="IPR005183">
    <property type="entry name" value="DUF305_CopM-like"/>
</dbReference>
<dbReference type="Pfam" id="PF03713">
    <property type="entry name" value="DUF305"/>
    <property type="match status" value="1"/>
</dbReference>
<dbReference type="Gene3D" id="1.20.1260.10">
    <property type="match status" value="1"/>
</dbReference>
<evidence type="ECO:0000259" key="1">
    <source>
        <dbReference type="Pfam" id="PF03713"/>
    </source>
</evidence>
<comment type="caution">
    <text evidence="2">The sequence shown here is derived from an EMBL/GenBank/DDBJ whole genome shotgun (WGS) entry which is preliminary data.</text>
</comment>